<dbReference type="PROSITE" id="PS51257">
    <property type="entry name" value="PROKAR_LIPOPROTEIN"/>
    <property type="match status" value="1"/>
</dbReference>
<dbReference type="AlphaFoldDB" id="A0A1H7Q9D2"/>
<proteinExistence type="predicted"/>
<dbReference type="SUPFAM" id="SSF53474">
    <property type="entry name" value="alpha/beta-Hydrolases"/>
    <property type="match status" value="1"/>
</dbReference>
<evidence type="ECO:0000313" key="2">
    <source>
        <dbReference type="EMBL" id="SEL44582.1"/>
    </source>
</evidence>
<keyword evidence="3" id="KW-1185">Reference proteome</keyword>
<keyword evidence="2" id="KW-0378">Hydrolase</keyword>
<dbReference type="PANTHER" id="PTHR43194:SF4">
    <property type="entry name" value="AB HYDROLASE-1 DOMAIN-CONTAINING PROTEIN"/>
    <property type="match status" value="1"/>
</dbReference>
<evidence type="ECO:0000259" key="1">
    <source>
        <dbReference type="Pfam" id="PF12697"/>
    </source>
</evidence>
<protein>
    <submittedName>
        <fullName evidence="2">Alpha/beta hydrolase family protein</fullName>
    </submittedName>
</protein>
<dbReference type="Proteomes" id="UP000198916">
    <property type="component" value="Unassembled WGS sequence"/>
</dbReference>
<dbReference type="Pfam" id="PF12697">
    <property type="entry name" value="Abhydrolase_6"/>
    <property type="match status" value="1"/>
</dbReference>
<name>A0A1H7Q9D2_9SPHI</name>
<evidence type="ECO:0000313" key="3">
    <source>
        <dbReference type="Proteomes" id="UP000198916"/>
    </source>
</evidence>
<dbReference type="PANTHER" id="PTHR43194">
    <property type="entry name" value="HYDROLASE ALPHA/BETA FOLD FAMILY"/>
    <property type="match status" value="1"/>
</dbReference>
<sequence length="363" mass="39741">MDKKDSKNGIGKALLNALSVCAIVTTVSSCTTTAENKDNLVIKEQGAFSAGGKVIKSEGTFDPLKPWNEAQGGQTRHGDHADVFYQIPVNAKQNAMVFLHGYGQSRRSWQTTADGREGFADIFLRKGYGVYLVDQPGRGDAGQTTTPAQISATPDDQTWFTQFRIGLYPDFNEGVQFPKDEKSLDQFFRMMTPSTGNIDEQTIVNAMSAVFDRSADGILFTHSAGGAPGWKTAIRNERVKAIVSYEPGGFVFPEGETPEGNRGGRGIPLGEFLKLTKIPIVVYFGDYIPEEETSAASLNFWRSVLATARQWAKVVNAHGGDATIVHLPEIGIKGNTHFPMSDLNNKEVAEILATWLKEKRLDQ</sequence>
<feature type="domain" description="AB hydrolase-1" evidence="1">
    <location>
        <begin position="96"/>
        <end position="312"/>
    </location>
</feature>
<dbReference type="OrthoDB" id="256394at2"/>
<accession>A0A1H7Q9D2</accession>
<dbReference type="EMBL" id="FNZR01000005">
    <property type="protein sequence ID" value="SEL44582.1"/>
    <property type="molecule type" value="Genomic_DNA"/>
</dbReference>
<dbReference type="STRING" id="332977.SAMN05421740_105248"/>
<dbReference type="Gene3D" id="3.40.50.1820">
    <property type="entry name" value="alpha/beta hydrolase"/>
    <property type="match status" value="1"/>
</dbReference>
<dbReference type="InterPro" id="IPR029058">
    <property type="entry name" value="AB_hydrolase_fold"/>
</dbReference>
<dbReference type="InterPro" id="IPR000073">
    <property type="entry name" value="AB_hydrolase_1"/>
</dbReference>
<reference evidence="3" key="1">
    <citation type="submission" date="2016-10" db="EMBL/GenBank/DDBJ databases">
        <authorList>
            <person name="Varghese N."/>
            <person name="Submissions S."/>
        </authorList>
    </citation>
    <scope>NUCLEOTIDE SEQUENCE [LARGE SCALE GENOMIC DNA]</scope>
    <source>
        <strain evidence="3">Jip14</strain>
    </source>
</reference>
<dbReference type="CDD" id="cd12810">
    <property type="entry name" value="Esterase_713_like-3"/>
    <property type="match status" value="1"/>
</dbReference>
<gene>
    <name evidence="2" type="ORF">SAMN05421740_105248</name>
</gene>
<dbReference type="InterPro" id="IPR050228">
    <property type="entry name" value="Carboxylesterase_BioH"/>
</dbReference>
<dbReference type="RefSeq" id="WP_090606359.1">
    <property type="nucleotide sequence ID" value="NZ_FNZR01000005.1"/>
</dbReference>
<dbReference type="GO" id="GO:0016787">
    <property type="term" value="F:hydrolase activity"/>
    <property type="evidence" value="ECO:0007669"/>
    <property type="project" value="UniProtKB-KW"/>
</dbReference>
<organism evidence="2 3">
    <name type="scientific">Parapedobacter koreensis</name>
    <dbReference type="NCBI Taxonomy" id="332977"/>
    <lineage>
        <taxon>Bacteria</taxon>
        <taxon>Pseudomonadati</taxon>
        <taxon>Bacteroidota</taxon>
        <taxon>Sphingobacteriia</taxon>
        <taxon>Sphingobacteriales</taxon>
        <taxon>Sphingobacteriaceae</taxon>
        <taxon>Parapedobacter</taxon>
    </lineage>
</organism>